<gene>
    <name evidence="2" type="ORF">GOC74_11710</name>
</gene>
<dbReference type="Proteomes" id="UP000608662">
    <property type="component" value="Unassembled WGS sequence"/>
</dbReference>
<dbReference type="RefSeq" id="WP_170094271.1">
    <property type="nucleotide sequence ID" value="NZ_WOYG01000001.1"/>
</dbReference>
<evidence type="ECO:0000313" key="3">
    <source>
        <dbReference type="Proteomes" id="UP000608662"/>
    </source>
</evidence>
<feature type="domain" description="DUF8048" evidence="1">
    <location>
        <begin position="8"/>
        <end position="105"/>
    </location>
</feature>
<name>A0A847UH72_9EURY</name>
<proteinExistence type="predicted"/>
<evidence type="ECO:0000259" key="1">
    <source>
        <dbReference type="Pfam" id="PF26222"/>
    </source>
</evidence>
<sequence>MESVDSDLFDAADVERSASEFAVDPAALTERLADHQAAVEELPGVENIVYEWRKQYEDPLIERTAEVYYLRVPATVWDEFGDALGVGDAMLGALVDVHRRTVSTASDVSPTPPDGVAYVALDRTL</sequence>
<protein>
    <recommendedName>
        <fullName evidence="1">DUF8048 domain-containing protein</fullName>
    </recommendedName>
</protein>
<dbReference type="EMBL" id="WOYG01000001">
    <property type="protein sequence ID" value="NLV10591.1"/>
    <property type="molecule type" value="Genomic_DNA"/>
</dbReference>
<accession>A0A847UH72</accession>
<dbReference type="Pfam" id="PF26222">
    <property type="entry name" value="DUF8048"/>
    <property type="match status" value="1"/>
</dbReference>
<comment type="caution">
    <text evidence="2">The sequence shown here is derived from an EMBL/GenBank/DDBJ whole genome shotgun (WGS) entry which is preliminary data.</text>
</comment>
<dbReference type="InterPro" id="IPR058361">
    <property type="entry name" value="DUF8048"/>
</dbReference>
<dbReference type="AlphaFoldDB" id="A0A847UH72"/>
<reference evidence="2" key="1">
    <citation type="submission" date="2019-12" db="EMBL/GenBank/DDBJ databases">
        <title>Whole-genome sequence of Halomicrobium mukohataei pws1.</title>
        <authorList>
            <person name="Verma D.K."/>
            <person name="Gopal K."/>
            <person name="Prasad E.S."/>
        </authorList>
    </citation>
    <scope>NUCLEOTIDE SEQUENCE</scope>
    <source>
        <strain evidence="2">Pws1</strain>
    </source>
</reference>
<evidence type="ECO:0000313" key="2">
    <source>
        <dbReference type="EMBL" id="NLV10591.1"/>
    </source>
</evidence>
<organism evidence="2 3">
    <name type="scientific">Halomicrobium mukohataei</name>
    <dbReference type="NCBI Taxonomy" id="57705"/>
    <lineage>
        <taxon>Archaea</taxon>
        <taxon>Methanobacteriati</taxon>
        <taxon>Methanobacteriota</taxon>
        <taxon>Stenosarchaea group</taxon>
        <taxon>Halobacteria</taxon>
        <taxon>Halobacteriales</taxon>
        <taxon>Haloarculaceae</taxon>
        <taxon>Halomicrobium</taxon>
    </lineage>
</organism>
<dbReference type="OrthoDB" id="339814at2157"/>